<evidence type="ECO:0000313" key="1">
    <source>
        <dbReference type="EMBL" id="CEK76545.1"/>
    </source>
</evidence>
<gene>
    <name evidence="1" type="primary">ORF100439</name>
</gene>
<reference evidence="1" key="1">
    <citation type="submission" date="2014-12" db="EMBL/GenBank/DDBJ databases">
        <title>Insight into the proteome of Arion vulgaris.</title>
        <authorList>
            <person name="Aradska J."/>
            <person name="Bulat T."/>
            <person name="Smidak R."/>
            <person name="Sarate P."/>
            <person name="Gangsoo J."/>
            <person name="Sialana F."/>
            <person name="Bilban M."/>
            <person name="Lubec G."/>
        </authorList>
    </citation>
    <scope>NUCLEOTIDE SEQUENCE</scope>
    <source>
        <tissue evidence="1">Skin</tissue>
    </source>
</reference>
<dbReference type="AlphaFoldDB" id="A0A0B7A9A4"/>
<name>A0A0B7A9A4_9EUPU</name>
<proteinExistence type="predicted"/>
<dbReference type="EMBL" id="HACG01029680">
    <property type="protein sequence ID" value="CEK76545.1"/>
    <property type="molecule type" value="Transcribed_RNA"/>
</dbReference>
<accession>A0A0B7A9A4</accession>
<protein>
    <submittedName>
        <fullName evidence="1">Uncharacterized protein</fullName>
    </submittedName>
</protein>
<organism evidence="1">
    <name type="scientific">Arion vulgaris</name>
    <dbReference type="NCBI Taxonomy" id="1028688"/>
    <lineage>
        <taxon>Eukaryota</taxon>
        <taxon>Metazoa</taxon>
        <taxon>Spiralia</taxon>
        <taxon>Lophotrochozoa</taxon>
        <taxon>Mollusca</taxon>
        <taxon>Gastropoda</taxon>
        <taxon>Heterobranchia</taxon>
        <taxon>Euthyneura</taxon>
        <taxon>Panpulmonata</taxon>
        <taxon>Eupulmonata</taxon>
        <taxon>Stylommatophora</taxon>
        <taxon>Helicina</taxon>
        <taxon>Arionoidea</taxon>
        <taxon>Arionidae</taxon>
        <taxon>Arion</taxon>
    </lineage>
</organism>
<sequence>MHLMQILCYRSISCKFCASLPTCYNVLTFQLLMLPFFGDGRFTVGSGHLSLISAIIAPVT</sequence>